<dbReference type="EMBL" id="BMAW01016059">
    <property type="protein sequence ID" value="GFT46908.1"/>
    <property type="molecule type" value="Genomic_DNA"/>
</dbReference>
<feature type="non-terminal residue" evidence="1">
    <location>
        <position position="1"/>
    </location>
</feature>
<reference evidence="1" key="1">
    <citation type="submission" date="2020-08" db="EMBL/GenBank/DDBJ databases">
        <title>Multicomponent nature underlies the extraordinary mechanical properties of spider dragline silk.</title>
        <authorList>
            <person name="Kono N."/>
            <person name="Nakamura H."/>
            <person name="Mori M."/>
            <person name="Yoshida Y."/>
            <person name="Ohtoshi R."/>
            <person name="Malay A.D."/>
            <person name="Moran D.A.P."/>
            <person name="Tomita M."/>
            <person name="Numata K."/>
            <person name="Arakawa K."/>
        </authorList>
    </citation>
    <scope>NUCLEOTIDE SEQUENCE</scope>
</reference>
<protein>
    <submittedName>
        <fullName evidence="1">Uncharacterized protein</fullName>
    </submittedName>
</protein>
<gene>
    <name evidence="1" type="primary">AVEN_118642_1</name>
    <name evidence="1" type="ORF">NPIL_704181</name>
</gene>
<dbReference type="Proteomes" id="UP000887013">
    <property type="component" value="Unassembled WGS sequence"/>
</dbReference>
<sequence>PTNGDSTQQASNCDEILAQILCNEFKNEVLECAELMPSDEQELFFECAQDLEISSTPIWSEILDSICTQNNAAQVSFGMVSCWDEKRNETLEEIQNDKIYPYEHFMCKRRISLLIMEQASCPCKIEKGILCTPIPQFNKLPKLG</sequence>
<dbReference type="OrthoDB" id="6426350at2759"/>
<accession>A0A8X6TU34</accession>
<keyword evidence="2" id="KW-1185">Reference proteome</keyword>
<comment type="caution">
    <text evidence="1">The sequence shown here is derived from an EMBL/GenBank/DDBJ whole genome shotgun (WGS) entry which is preliminary data.</text>
</comment>
<proteinExistence type="predicted"/>
<name>A0A8X6TU34_NEPPI</name>
<evidence type="ECO:0000313" key="2">
    <source>
        <dbReference type="Proteomes" id="UP000887013"/>
    </source>
</evidence>
<dbReference type="AlphaFoldDB" id="A0A8X6TU34"/>
<organism evidence="1 2">
    <name type="scientific">Nephila pilipes</name>
    <name type="common">Giant wood spider</name>
    <name type="synonym">Nephila maculata</name>
    <dbReference type="NCBI Taxonomy" id="299642"/>
    <lineage>
        <taxon>Eukaryota</taxon>
        <taxon>Metazoa</taxon>
        <taxon>Ecdysozoa</taxon>
        <taxon>Arthropoda</taxon>
        <taxon>Chelicerata</taxon>
        <taxon>Arachnida</taxon>
        <taxon>Araneae</taxon>
        <taxon>Araneomorphae</taxon>
        <taxon>Entelegynae</taxon>
        <taxon>Araneoidea</taxon>
        <taxon>Nephilidae</taxon>
        <taxon>Nephila</taxon>
    </lineage>
</organism>
<evidence type="ECO:0000313" key="1">
    <source>
        <dbReference type="EMBL" id="GFT46908.1"/>
    </source>
</evidence>